<reference evidence="1 2" key="1">
    <citation type="submission" date="2014-04" db="EMBL/GenBank/DDBJ databases">
        <authorList>
            <consortium name="DOE Joint Genome Institute"/>
            <person name="Kuo A."/>
            <person name="Kohler A."/>
            <person name="Jargeat P."/>
            <person name="Nagy L.G."/>
            <person name="Floudas D."/>
            <person name="Copeland A."/>
            <person name="Barry K.W."/>
            <person name="Cichocki N."/>
            <person name="Veneault-Fourrey C."/>
            <person name="LaButti K."/>
            <person name="Lindquist E.A."/>
            <person name="Lipzen A."/>
            <person name="Lundell T."/>
            <person name="Morin E."/>
            <person name="Murat C."/>
            <person name="Sun H."/>
            <person name="Tunlid A."/>
            <person name="Henrissat B."/>
            <person name="Grigoriev I.V."/>
            <person name="Hibbett D.S."/>
            <person name="Martin F."/>
            <person name="Nordberg H.P."/>
            <person name="Cantor M.N."/>
            <person name="Hua S.X."/>
        </authorList>
    </citation>
    <scope>NUCLEOTIDE SEQUENCE [LARGE SCALE GENOMIC DNA]</scope>
    <source>
        <strain evidence="1 2">Ve08.2h10</strain>
    </source>
</reference>
<dbReference type="EMBL" id="KN824912">
    <property type="protein sequence ID" value="KIK97982.1"/>
    <property type="molecule type" value="Genomic_DNA"/>
</dbReference>
<evidence type="ECO:0000313" key="2">
    <source>
        <dbReference type="Proteomes" id="UP000054538"/>
    </source>
</evidence>
<dbReference type="Proteomes" id="UP000054538">
    <property type="component" value="Unassembled WGS sequence"/>
</dbReference>
<evidence type="ECO:0000313" key="1">
    <source>
        <dbReference type="EMBL" id="KIK97982.1"/>
    </source>
</evidence>
<dbReference type="OrthoDB" id="2659593at2759"/>
<dbReference type="AlphaFoldDB" id="A0A0D0DI66"/>
<feature type="non-terminal residue" evidence="1">
    <location>
        <position position="245"/>
    </location>
</feature>
<protein>
    <submittedName>
        <fullName evidence="1">Uncharacterized protein</fullName>
    </submittedName>
</protein>
<gene>
    <name evidence="1" type="ORF">PAXRUDRAFT_135198</name>
</gene>
<organism evidence="1 2">
    <name type="scientific">Paxillus rubicundulus Ve08.2h10</name>
    <dbReference type="NCBI Taxonomy" id="930991"/>
    <lineage>
        <taxon>Eukaryota</taxon>
        <taxon>Fungi</taxon>
        <taxon>Dikarya</taxon>
        <taxon>Basidiomycota</taxon>
        <taxon>Agaricomycotina</taxon>
        <taxon>Agaricomycetes</taxon>
        <taxon>Agaricomycetidae</taxon>
        <taxon>Boletales</taxon>
        <taxon>Paxilineae</taxon>
        <taxon>Paxillaceae</taxon>
        <taxon>Paxillus</taxon>
    </lineage>
</organism>
<keyword evidence="2" id="KW-1185">Reference proteome</keyword>
<dbReference type="HOGENOM" id="CLU_107692_0_0_1"/>
<reference evidence="2" key="2">
    <citation type="submission" date="2015-01" db="EMBL/GenBank/DDBJ databases">
        <title>Evolutionary Origins and Diversification of the Mycorrhizal Mutualists.</title>
        <authorList>
            <consortium name="DOE Joint Genome Institute"/>
            <consortium name="Mycorrhizal Genomics Consortium"/>
            <person name="Kohler A."/>
            <person name="Kuo A."/>
            <person name="Nagy L.G."/>
            <person name="Floudas D."/>
            <person name="Copeland A."/>
            <person name="Barry K.W."/>
            <person name="Cichocki N."/>
            <person name="Veneault-Fourrey C."/>
            <person name="LaButti K."/>
            <person name="Lindquist E.A."/>
            <person name="Lipzen A."/>
            <person name="Lundell T."/>
            <person name="Morin E."/>
            <person name="Murat C."/>
            <person name="Riley R."/>
            <person name="Ohm R."/>
            <person name="Sun H."/>
            <person name="Tunlid A."/>
            <person name="Henrissat B."/>
            <person name="Grigoriev I.V."/>
            <person name="Hibbett D.S."/>
            <person name="Martin F."/>
        </authorList>
    </citation>
    <scope>NUCLEOTIDE SEQUENCE [LARGE SCALE GENOMIC DNA]</scope>
    <source>
        <strain evidence="2">Ve08.2h10</strain>
    </source>
</reference>
<sequence>NTLTIYPEVHIQDRQDASLQPILVIICFPGTLPRHLIHENMPIQITVSVCEELRSFTSPVIEAILWNICNSEHSLHSGRSDLERNNDTDYFTSWELPILFLLLPQAFNYCSSQDWDNLSQQIEGWLVTIPTDSQQWMWGRDTFWLVFISANPTFPHGRWPLWDVRVPLEGPFIKDWLAMSAQAQSTPSTTDDPHSILQQIWFKFQSQVALFSRSPSYLTHESLMLALQPLHTYVDTCTTLPPCFC</sequence>
<dbReference type="InParanoid" id="A0A0D0DI66"/>
<proteinExistence type="predicted"/>
<accession>A0A0D0DI66</accession>
<name>A0A0D0DI66_9AGAM</name>